<evidence type="ECO:0000313" key="3">
    <source>
        <dbReference type="Proteomes" id="UP001318860"/>
    </source>
</evidence>
<dbReference type="Proteomes" id="UP001318860">
    <property type="component" value="Unassembled WGS sequence"/>
</dbReference>
<dbReference type="EMBL" id="JABTTQ020000006">
    <property type="protein sequence ID" value="KAK6153103.1"/>
    <property type="molecule type" value="Genomic_DNA"/>
</dbReference>
<keyword evidence="3" id="KW-1185">Reference proteome</keyword>
<feature type="region of interest" description="Disordered" evidence="1">
    <location>
        <begin position="1"/>
        <end position="57"/>
    </location>
</feature>
<evidence type="ECO:0000313" key="2">
    <source>
        <dbReference type="EMBL" id="KAK6153103.1"/>
    </source>
</evidence>
<evidence type="ECO:0000256" key="1">
    <source>
        <dbReference type="SAM" id="MobiDB-lite"/>
    </source>
</evidence>
<name>A0ABR0X082_REHGL</name>
<reference evidence="2 3" key="1">
    <citation type="journal article" date="2021" name="Comput. Struct. Biotechnol. J.">
        <title>De novo genome assembly of the potent medicinal plant Rehmannia glutinosa using nanopore technology.</title>
        <authorList>
            <person name="Ma L."/>
            <person name="Dong C."/>
            <person name="Song C."/>
            <person name="Wang X."/>
            <person name="Zheng X."/>
            <person name="Niu Y."/>
            <person name="Chen S."/>
            <person name="Feng W."/>
        </authorList>
    </citation>
    <scope>NUCLEOTIDE SEQUENCE [LARGE SCALE GENOMIC DNA]</scope>
    <source>
        <strain evidence="2">DH-2019</strain>
    </source>
</reference>
<comment type="caution">
    <text evidence="2">The sequence shown here is derived from an EMBL/GenBank/DDBJ whole genome shotgun (WGS) entry which is preliminary data.</text>
</comment>
<feature type="compositionally biased region" description="Low complexity" evidence="1">
    <location>
        <begin position="108"/>
        <end position="118"/>
    </location>
</feature>
<organism evidence="2 3">
    <name type="scientific">Rehmannia glutinosa</name>
    <name type="common">Chinese foxglove</name>
    <dbReference type="NCBI Taxonomy" id="99300"/>
    <lineage>
        <taxon>Eukaryota</taxon>
        <taxon>Viridiplantae</taxon>
        <taxon>Streptophyta</taxon>
        <taxon>Embryophyta</taxon>
        <taxon>Tracheophyta</taxon>
        <taxon>Spermatophyta</taxon>
        <taxon>Magnoliopsida</taxon>
        <taxon>eudicotyledons</taxon>
        <taxon>Gunneridae</taxon>
        <taxon>Pentapetalae</taxon>
        <taxon>asterids</taxon>
        <taxon>lamiids</taxon>
        <taxon>Lamiales</taxon>
        <taxon>Orobanchaceae</taxon>
        <taxon>Rehmannieae</taxon>
        <taxon>Rehmannia</taxon>
    </lineage>
</organism>
<dbReference type="PANTHER" id="PTHR35737">
    <property type="entry name" value="CRYPTIC LOCI REGULATOR"/>
    <property type="match status" value="1"/>
</dbReference>
<feature type="region of interest" description="Disordered" evidence="1">
    <location>
        <begin position="101"/>
        <end position="122"/>
    </location>
</feature>
<proteinExistence type="predicted"/>
<gene>
    <name evidence="2" type="ORF">DH2020_012742</name>
</gene>
<feature type="compositionally biased region" description="Acidic residues" evidence="1">
    <location>
        <begin position="8"/>
        <end position="17"/>
    </location>
</feature>
<sequence>MAAPAGYEDPDEWELVNDDGFVHKRKKRPRLDPTATSSSAPPPPDPAVERRHRRERKKTALLKLRDKYLNEISRWELLSNTIKEMEQNAQTQLLERQDLYPTTSFGEASSSGDGSASDSTRRRVVDDLLSQVEAQEAIIRDVSNLCDVAEALCSAQEERLKQQLTDLPIWEPSPHELMAALGKL</sequence>
<dbReference type="PANTHER" id="PTHR35737:SF1">
    <property type="entry name" value="CRYPTIC LOCI REGULATOR"/>
    <property type="match status" value="1"/>
</dbReference>
<accession>A0ABR0X082</accession>
<protein>
    <submittedName>
        <fullName evidence="2">Uncharacterized protein</fullName>
    </submittedName>
</protein>